<sequence length="603" mass="67632">MVDFGVRSWRLSRHLRQYGKRWLLVVLALVGAIAFAGCNPSQFTTAEATSSRIVFSSLGDPKTFNPALSQEYPNIFLYTFEGMVTRDGITGEIVPQMAESWDISEDGLTYTFTLREGLKWSDGEPITTDDVIFTYDDVIFNEAIPTSARDVMRIGPEGKLPSITKLDDRRFQFTLPEPFAPFLETTGNGILPAHILQDSVNTLDAEGSPQFLSMWTTGTPPEEIIGNGPYRLKQYLPSQRVIFEKNPYYWQTDDQGNQQPYIEELVWQVIESTDNQLLQFRSGGLDTIGIGPDEFALMKREEERGNFTIHEGGPALSTLFITFNLNKGVRDGKPLVDPVKSKWFNSVAFRQAVSYAIDRQTMINNIYQGLGEPQTSPLPVQSPFYASPADGMPTYEYSQERARALLESDGFQYNAAGELLDAEGNRVRFTLLTNSGNKIREATGAQIKQDLSKIGIQVDFQPISFNALVTKLSDSLDWEAHIIGFTAGLEPNGGATVWLLDGSLHAFNQQALAGQEPLTGWEAADWEKSIADIYIQAAQEVDPEKRKALYFESQRLTQEYLPFIYLVNPLNLGAVRNTIENVNYSGIVRPFALWNVQELKRTE</sequence>
<dbReference type="PROSITE" id="PS01040">
    <property type="entry name" value="SBP_BACTERIAL_5"/>
    <property type="match status" value="1"/>
</dbReference>
<dbReference type="SUPFAM" id="SSF53850">
    <property type="entry name" value="Periplasmic binding protein-like II"/>
    <property type="match status" value="1"/>
</dbReference>
<dbReference type="GO" id="GO:0043190">
    <property type="term" value="C:ATP-binding cassette (ABC) transporter complex"/>
    <property type="evidence" value="ECO:0007669"/>
    <property type="project" value="InterPro"/>
</dbReference>
<dbReference type="Gene3D" id="3.90.76.10">
    <property type="entry name" value="Dipeptide-binding Protein, Domain 1"/>
    <property type="match status" value="1"/>
</dbReference>
<evidence type="ECO:0000313" key="6">
    <source>
        <dbReference type="EMBL" id="NEV67930.1"/>
    </source>
</evidence>
<dbReference type="InterPro" id="IPR039424">
    <property type="entry name" value="SBP_5"/>
</dbReference>
<dbReference type="InterPro" id="IPR023765">
    <property type="entry name" value="SBP_5_CS"/>
</dbReference>
<dbReference type="PANTHER" id="PTHR30290">
    <property type="entry name" value="PERIPLASMIC BINDING COMPONENT OF ABC TRANSPORTER"/>
    <property type="match status" value="1"/>
</dbReference>
<keyword evidence="4" id="KW-0732">Signal</keyword>
<organism evidence="6">
    <name type="scientific">Lyngbya confervoides BDU141951</name>
    <dbReference type="NCBI Taxonomy" id="1574623"/>
    <lineage>
        <taxon>Bacteria</taxon>
        <taxon>Bacillati</taxon>
        <taxon>Cyanobacteriota</taxon>
        <taxon>Cyanophyceae</taxon>
        <taxon>Oscillatoriophycideae</taxon>
        <taxon>Oscillatoriales</taxon>
        <taxon>Microcoleaceae</taxon>
        <taxon>Lyngbya</taxon>
    </lineage>
</organism>
<gene>
    <name evidence="6" type="ORF">QQ91_012485</name>
</gene>
<dbReference type="Gene3D" id="3.40.190.10">
    <property type="entry name" value="Periplasmic binding protein-like II"/>
    <property type="match status" value="1"/>
</dbReference>
<reference evidence="6" key="1">
    <citation type="submission" date="2014-11" db="EMBL/GenBank/DDBJ databases">
        <authorList>
            <person name="Malar M.C."/>
            <person name="Sen D."/>
            <person name="Tripathy S."/>
        </authorList>
    </citation>
    <scope>NUCLEOTIDE SEQUENCE</scope>
    <source>
        <strain evidence="6">BDU141951</strain>
    </source>
</reference>
<dbReference type="InterPro" id="IPR000914">
    <property type="entry name" value="SBP_5_dom"/>
</dbReference>
<dbReference type="EMBL" id="JTHE02000003">
    <property type="protein sequence ID" value="NEV67930.1"/>
    <property type="molecule type" value="Genomic_DNA"/>
</dbReference>
<comment type="similarity">
    <text evidence="2">Belongs to the bacterial solute-binding protein 5 family.</text>
</comment>
<name>A0A0C1UQF3_9CYAN</name>
<dbReference type="PANTHER" id="PTHR30290:SF9">
    <property type="entry name" value="OLIGOPEPTIDE-BINDING PROTEIN APPA"/>
    <property type="match status" value="1"/>
</dbReference>
<reference evidence="6" key="3">
    <citation type="submission" date="2020-02" db="EMBL/GenBank/DDBJ databases">
        <authorList>
            <person name="Sarangi A.N."/>
            <person name="Ghosh S."/>
            <person name="Mukherjee M."/>
            <person name="Tripathy S."/>
        </authorList>
    </citation>
    <scope>NUCLEOTIDE SEQUENCE</scope>
    <source>
        <strain evidence="6">BDU141951</strain>
    </source>
</reference>
<dbReference type="Gene3D" id="3.10.105.10">
    <property type="entry name" value="Dipeptide-binding Protein, Domain 3"/>
    <property type="match status" value="1"/>
</dbReference>
<dbReference type="InterPro" id="IPR030678">
    <property type="entry name" value="Peptide/Ni-bd"/>
</dbReference>
<dbReference type="CDD" id="cd08500">
    <property type="entry name" value="PBP2_NikA_DppA_OppA_like_4"/>
    <property type="match status" value="1"/>
</dbReference>
<dbReference type="GO" id="GO:0015833">
    <property type="term" value="P:peptide transport"/>
    <property type="evidence" value="ECO:0007669"/>
    <property type="project" value="TreeGrafter"/>
</dbReference>
<feature type="domain" description="Solute-binding protein family 5" evidence="5">
    <location>
        <begin position="92"/>
        <end position="491"/>
    </location>
</feature>
<evidence type="ECO:0000256" key="2">
    <source>
        <dbReference type="ARBA" id="ARBA00005695"/>
    </source>
</evidence>
<dbReference type="AlphaFoldDB" id="A0A0C1UQF3"/>
<comment type="subcellular location">
    <subcellularLocation>
        <location evidence="1">Cell membrane</location>
        <topology evidence="1">Lipid-anchor</topology>
    </subcellularLocation>
</comment>
<dbReference type="Pfam" id="PF00496">
    <property type="entry name" value="SBP_bac_5"/>
    <property type="match status" value="1"/>
</dbReference>
<evidence type="ECO:0000256" key="1">
    <source>
        <dbReference type="ARBA" id="ARBA00004193"/>
    </source>
</evidence>
<keyword evidence="3" id="KW-0813">Transport</keyword>
<proteinExistence type="inferred from homology"/>
<evidence type="ECO:0000256" key="4">
    <source>
        <dbReference type="ARBA" id="ARBA00022729"/>
    </source>
</evidence>
<dbReference type="PIRSF" id="PIRSF002741">
    <property type="entry name" value="MppA"/>
    <property type="match status" value="1"/>
</dbReference>
<accession>A0A0C1UQF3</accession>
<reference evidence="6" key="2">
    <citation type="journal article" date="2015" name="Genome Announc.">
        <title>Draft Genome Sequence of Filamentous Marine Cyanobacterium Lyngbya confervoides Strain BDU141951.</title>
        <authorList>
            <person name="Chandrababunaidu M.M."/>
            <person name="Sen D."/>
            <person name="Tripathy S."/>
        </authorList>
    </citation>
    <scope>NUCLEOTIDE SEQUENCE</scope>
    <source>
        <strain evidence="6">BDU141951</strain>
    </source>
</reference>
<dbReference type="FunFam" id="3.90.76.10:FF:000004">
    <property type="entry name" value="Peptide ABC transporter substrate-binding protein"/>
    <property type="match status" value="1"/>
</dbReference>
<evidence type="ECO:0000256" key="3">
    <source>
        <dbReference type="ARBA" id="ARBA00022448"/>
    </source>
</evidence>
<protein>
    <submittedName>
        <fullName evidence="6">ABC transporter substrate-binding protein</fullName>
    </submittedName>
</protein>
<dbReference type="GO" id="GO:0042597">
    <property type="term" value="C:periplasmic space"/>
    <property type="evidence" value="ECO:0007669"/>
    <property type="project" value="UniProtKB-ARBA"/>
</dbReference>
<dbReference type="GO" id="GO:1904680">
    <property type="term" value="F:peptide transmembrane transporter activity"/>
    <property type="evidence" value="ECO:0007669"/>
    <property type="project" value="TreeGrafter"/>
</dbReference>
<comment type="caution">
    <text evidence="6">The sequence shown here is derived from an EMBL/GenBank/DDBJ whole genome shotgun (WGS) entry which is preliminary data.</text>
</comment>
<evidence type="ECO:0000259" key="5">
    <source>
        <dbReference type="Pfam" id="PF00496"/>
    </source>
</evidence>